<dbReference type="RefSeq" id="WP_220589980.1">
    <property type="nucleotide sequence ID" value="NZ_RKLQ01000005.1"/>
</dbReference>
<sequence length="73" mass="7977">MSTTVETPDADEACAYCGSRIFDHEPICVRDCTDDCGSPNYFCNHACLSAYIDDNNLVAGDACEWNPDESNCT</sequence>
<gene>
    <name evidence="1" type="ORF">EGD98_19280</name>
</gene>
<keyword evidence="2" id="KW-1185">Reference proteome</keyword>
<name>A0A8J8CB28_9EURY</name>
<evidence type="ECO:0000313" key="1">
    <source>
        <dbReference type="EMBL" id="MBX0305789.1"/>
    </source>
</evidence>
<protein>
    <recommendedName>
        <fullName evidence="3">Homolog to small CPxCG-related zinc finger protein</fullName>
    </recommendedName>
</protein>
<dbReference type="AlphaFoldDB" id="A0A8J8CB28"/>
<comment type="caution">
    <text evidence="1">The sequence shown here is derived from an EMBL/GenBank/DDBJ whole genome shotgun (WGS) entry which is preliminary data.</text>
</comment>
<proteinExistence type="predicted"/>
<accession>A0A8J8CB28</accession>
<evidence type="ECO:0000313" key="2">
    <source>
        <dbReference type="Proteomes" id="UP000783863"/>
    </source>
</evidence>
<evidence type="ECO:0008006" key="3">
    <source>
        <dbReference type="Google" id="ProtNLM"/>
    </source>
</evidence>
<organism evidence="1 2">
    <name type="scientific">Haloarcula salinisoli</name>
    <dbReference type="NCBI Taxonomy" id="2487746"/>
    <lineage>
        <taxon>Archaea</taxon>
        <taxon>Methanobacteriati</taxon>
        <taxon>Methanobacteriota</taxon>
        <taxon>Stenosarchaea group</taxon>
        <taxon>Halobacteria</taxon>
        <taxon>Halobacteriales</taxon>
        <taxon>Haloarculaceae</taxon>
        <taxon>Haloarcula</taxon>
    </lineage>
</organism>
<dbReference type="EMBL" id="RKLQ01000005">
    <property type="protein sequence ID" value="MBX0305789.1"/>
    <property type="molecule type" value="Genomic_DNA"/>
</dbReference>
<dbReference type="Proteomes" id="UP000783863">
    <property type="component" value="Unassembled WGS sequence"/>
</dbReference>
<reference evidence="1" key="1">
    <citation type="submission" date="2021-06" db="EMBL/GenBank/DDBJ databases">
        <title>Halomicroarcula sp. F24A a new haloarchaeum isolated from saline soil.</title>
        <authorList>
            <person name="Duran-Viseras A."/>
            <person name="Sanchez-Porro C."/>
            <person name="Ventosa A."/>
        </authorList>
    </citation>
    <scope>NUCLEOTIDE SEQUENCE</scope>
    <source>
        <strain evidence="1">F24A</strain>
    </source>
</reference>